<evidence type="ECO:0000313" key="2">
    <source>
        <dbReference type="Proteomes" id="UP000018721"/>
    </source>
</evidence>
<name>V9FWZ9_PHYNI</name>
<organism evidence="1 2">
    <name type="scientific">Phytophthora nicotianae P1569</name>
    <dbReference type="NCBI Taxonomy" id="1317065"/>
    <lineage>
        <taxon>Eukaryota</taxon>
        <taxon>Sar</taxon>
        <taxon>Stramenopiles</taxon>
        <taxon>Oomycota</taxon>
        <taxon>Peronosporomycetes</taxon>
        <taxon>Peronosporales</taxon>
        <taxon>Peronosporaceae</taxon>
        <taxon>Phytophthora</taxon>
    </lineage>
</organism>
<evidence type="ECO:0008006" key="3">
    <source>
        <dbReference type="Google" id="ProtNLM"/>
    </source>
</evidence>
<evidence type="ECO:0000313" key="1">
    <source>
        <dbReference type="EMBL" id="ETI55994.1"/>
    </source>
</evidence>
<proteinExistence type="predicted"/>
<dbReference type="AlphaFoldDB" id="V9FWZ9"/>
<feature type="non-terminal residue" evidence="1">
    <location>
        <position position="1"/>
    </location>
</feature>
<dbReference type="EMBL" id="ANIZ01000209">
    <property type="protein sequence ID" value="ETI55994.1"/>
    <property type="molecule type" value="Genomic_DNA"/>
</dbReference>
<gene>
    <name evidence="1" type="ORF">F443_01379</name>
</gene>
<keyword evidence="2" id="KW-1185">Reference proteome</keyword>
<comment type="caution">
    <text evidence="1">The sequence shown here is derived from an EMBL/GenBank/DDBJ whole genome shotgun (WGS) entry which is preliminary data.</text>
</comment>
<dbReference type="Proteomes" id="UP000018721">
    <property type="component" value="Unassembled WGS sequence"/>
</dbReference>
<protein>
    <recommendedName>
        <fullName evidence="3">MULE transposase domain-containing protein</fullName>
    </recommendedName>
</protein>
<reference evidence="1 2" key="1">
    <citation type="submission" date="2013-11" db="EMBL/GenBank/DDBJ databases">
        <title>The Genome Sequence of Phytophthora parasitica P1569.</title>
        <authorList>
            <consortium name="The Broad Institute Genomics Platform"/>
            <person name="Russ C."/>
            <person name="Tyler B."/>
            <person name="Panabieres F."/>
            <person name="Shan W."/>
            <person name="Tripathy S."/>
            <person name="Grunwald N."/>
            <person name="Machado M."/>
            <person name="Johnson C.S."/>
            <person name="Arredondo F."/>
            <person name="Hong C."/>
            <person name="Coffey M."/>
            <person name="Young S.K."/>
            <person name="Zeng Q."/>
            <person name="Gargeya S."/>
            <person name="Fitzgerald M."/>
            <person name="Abouelleil A."/>
            <person name="Alvarado L."/>
            <person name="Chapman S.B."/>
            <person name="Gainer-Dewar J."/>
            <person name="Goldberg J."/>
            <person name="Griggs A."/>
            <person name="Gujja S."/>
            <person name="Hansen M."/>
            <person name="Howarth C."/>
            <person name="Imamovic A."/>
            <person name="Ireland A."/>
            <person name="Larimer J."/>
            <person name="McCowan C."/>
            <person name="Murphy C."/>
            <person name="Pearson M."/>
            <person name="Poon T.W."/>
            <person name="Priest M."/>
            <person name="Roberts A."/>
            <person name="Saif S."/>
            <person name="Shea T."/>
            <person name="Sykes S."/>
            <person name="Wortman J."/>
            <person name="Nusbaum C."/>
            <person name="Birren B."/>
        </authorList>
    </citation>
    <scope>NUCLEOTIDE SEQUENCE [LARGE SCALE GENOMIC DNA]</scope>
    <source>
        <strain evidence="1 2">P1569</strain>
    </source>
</reference>
<sequence length="338" mass="38808">SFGQIRKTFLNLELKVHSAIIDHADAIASAFELVWPHIEILSCWEHFLRQSRKQTKLEKTKGFMEDIGEQHLRLLHQSRSLKQFRALSKRVVKAWKESGEDKLAEWLQNVYLTKRWERWSVNSSSVPGFLPSQQPIESHHRVIKVIVTDYKKAPTITVLNSVLPRVLLYDATNLTPEHHRHYAEGPLPINAVVKAKKQLLLPGNYASLGWVCSHVIASLDLLNKLKIGLALQKIPMRGLPGRRRDFQGGLTRDSDPYDVDRLIQLFTKTPGKPLKWPVVQEFDIEDEGHTRSIELVKLQDADCLRQKECTCGALSSSMEICWNIKSRNWSMQFGALMH</sequence>
<accession>V9FWZ9</accession>